<comment type="caution">
    <text evidence="1">The sequence shown here is derived from an EMBL/GenBank/DDBJ whole genome shotgun (WGS) entry which is preliminary data.</text>
</comment>
<evidence type="ECO:0000313" key="1">
    <source>
        <dbReference type="EMBL" id="MCE4540775.1"/>
    </source>
</evidence>
<accession>A0ABS8XNC6</accession>
<dbReference type="Proteomes" id="UP001201463">
    <property type="component" value="Unassembled WGS sequence"/>
</dbReference>
<proteinExistence type="predicted"/>
<keyword evidence="2" id="KW-1185">Reference proteome</keyword>
<name>A0ABS8XNC6_9BURK</name>
<dbReference type="RefSeq" id="WP_233395505.1">
    <property type="nucleotide sequence ID" value="NZ_JAJTWT010000026.1"/>
</dbReference>
<reference evidence="1 2" key="1">
    <citation type="submission" date="2021-12" db="EMBL/GenBank/DDBJ databases">
        <title>Genome seq of p7.</title>
        <authorList>
            <person name="Seo T."/>
        </authorList>
    </citation>
    <scope>NUCLEOTIDE SEQUENCE [LARGE SCALE GENOMIC DNA]</scope>
    <source>
        <strain evidence="1 2">P7</strain>
    </source>
</reference>
<evidence type="ECO:0008006" key="3">
    <source>
        <dbReference type="Google" id="ProtNLM"/>
    </source>
</evidence>
<dbReference type="EMBL" id="JAJTWT010000026">
    <property type="protein sequence ID" value="MCE4540775.1"/>
    <property type="molecule type" value="Genomic_DNA"/>
</dbReference>
<organism evidence="1 2">
    <name type="scientific">Pelomonas caseinilytica</name>
    <dbReference type="NCBI Taxonomy" id="2906763"/>
    <lineage>
        <taxon>Bacteria</taxon>
        <taxon>Pseudomonadati</taxon>
        <taxon>Pseudomonadota</taxon>
        <taxon>Betaproteobacteria</taxon>
        <taxon>Burkholderiales</taxon>
        <taxon>Sphaerotilaceae</taxon>
        <taxon>Roseateles</taxon>
    </lineage>
</organism>
<protein>
    <recommendedName>
        <fullName evidence="3">DUF4238 domain-containing protein</fullName>
    </recommendedName>
</protein>
<sequence length="339" mass="38189">MEDHPMAKLKSERHHWWPVCVSRHWAGDDGKTGWLKPDGSCVRIPPARLGVIGNGHHIKLGRNDEDTGWDHSFERVFDRADDAFPELIKWLEGLERKPVRGVQELRQRYVAQPCTDAELVRMSECAVSLAIRGPMNREASVALAEDLRGPLPTAERNALIGLNMRNSQRLVADNIGSRGKFVAVYSQGREFVFGDGFFHNVKNVQNPPSSPKLFVPITPHICVLVCRPSRYLTEPRLTTLVLDDHEVDICNKAVQVYAKNAIFFRSQQPVLTEAFQRGQHLVYEHPGNPIDSLIYAIPGVPARDTSLDRLFHPASEDAPRPATRWARWLSRMGLSGSKS</sequence>
<evidence type="ECO:0000313" key="2">
    <source>
        <dbReference type="Proteomes" id="UP001201463"/>
    </source>
</evidence>
<gene>
    <name evidence="1" type="ORF">LXT12_26450</name>
</gene>